<reference evidence="6" key="1">
    <citation type="submission" date="2021-02" db="EMBL/GenBank/DDBJ databases">
        <authorList>
            <person name="Nowell W R."/>
        </authorList>
    </citation>
    <scope>NUCLEOTIDE SEQUENCE</scope>
</reference>
<dbReference type="SUPFAM" id="SSF52540">
    <property type="entry name" value="P-loop containing nucleoside triphosphate hydrolases"/>
    <property type="match status" value="1"/>
</dbReference>
<dbReference type="PANTHER" id="PTHR24223:SF456">
    <property type="entry name" value="MULTIDRUG RESISTANCE-ASSOCIATED PROTEIN LETHAL(2)03659"/>
    <property type="match status" value="1"/>
</dbReference>
<comment type="similarity">
    <text evidence="2">Belongs to the ABC transporter superfamily. ABCC family. Conjugate transporter (TC 3.A.1.208) subfamily.</text>
</comment>
<accession>A0A8S3HFP8</accession>
<proteinExistence type="inferred from homology"/>
<dbReference type="AlphaFoldDB" id="A0A8S3HFP8"/>
<evidence type="ECO:0000256" key="2">
    <source>
        <dbReference type="ARBA" id="ARBA00009726"/>
    </source>
</evidence>
<dbReference type="Proteomes" id="UP000676336">
    <property type="component" value="Unassembled WGS sequence"/>
</dbReference>
<dbReference type="GO" id="GO:0005524">
    <property type="term" value="F:ATP binding"/>
    <property type="evidence" value="ECO:0007669"/>
    <property type="project" value="UniProtKB-KW"/>
</dbReference>
<sequence>MLKSIKNYLHNKICILVTHQIQFLQDATKIIVLNQGEMVAMGTYEELISTSTSFARLLEDINQHEHEQEIENEKVTVIKRLSEVNSMISENGNQEDDGKPLPINIETKQEGIVKWNVYISYIRAGIGLTLGLTIMLVVYCGQQAFAITSNWWLAEWSNDEGHRHRVYDNCTIANDPKVDRIRSMSENEWNEHRNQRFYIFC</sequence>
<organism evidence="6 7">
    <name type="scientific">Rotaria magnacalcarata</name>
    <dbReference type="NCBI Taxonomy" id="392030"/>
    <lineage>
        <taxon>Eukaryota</taxon>
        <taxon>Metazoa</taxon>
        <taxon>Spiralia</taxon>
        <taxon>Gnathifera</taxon>
        <taxon>Rotifera</taxon>
        <taxon>Eurotatoria</taxon>
        <taxon>Bdelloidea</taxon>
        <taxon>Philodinida</taxon>
        <taxon>Philodinidae</taxon>
        <taxon>Rotaria</taxon>
    </lineage>
</organism>
<protein>
    <submittedName>
        <fullName evidence="6">Uncharacterized protein</fullName>
    </submittedName>
</protein>
<dbReference type="GO" id="GO:0016020">
    <property type="term" value="C:membrane"/>
    <property type="evidence" value="ECO:0007669"/>
    <property type="project" value="UniProtKB-SubCell"/>
</dbReference>
<keyword evidence="5" id="KW-0472">Membrane</keyword>
<dbReference type="PANTHER" id="PTHR24223">
    <property type="entry name" value="ATP-BINDING CASSETTE SUB-FAMILY C"/>
    <property type="match status" value="1"/>
</dbReference>
<dbReference type="Gene3D" id="3.40.50.300">
    <property type="entry name" value="P-loop containing nucleotide triphosphate hydrolases"/>
    <property type="match status" value="1"/>
</dbReference>
<keyword evidence="5" id="KW-0812">Transmembrane</keyword>
<evidence type="ECO:0000256" key="1">
    <source>
        <dbReference type="ARBA" id="ARBA00004141"/>
    </source>
</evidence>
<evidence type="ECO:0000256" key="4">
    <source>
        <dbReference type="ARBA" id="ARBA00022840"/>
    </source>
</evidence>
<name>A0A8S3HFP8_9BILA</name>
<comment type="caution">
    <text evidence="6">The sequence shown here is derived from an EMBL/GenBank/DDBJ whole genome shotgun (WGS) entry which is preliminary data.</text>
</comment>
<evidence type="ECO:0000256" key="3">
    <source>
        <dbReference type="ARBA" id="ARBA00022741"/>
    </source>
</evidence>
<dbReference type="GO" id="GO:0042626">
    <property type="term" value="F:ATPase-coupled transmembrane transporter activity"/>
    <property type="evidence" value="ECO:0007669"/>
    <property type="project" value="TreeGrafter"/>
</dbReference>
<evidence type="ECO:0000256" key="5">
    <source>
        <dbReference type="SAM" id="Phobius"/>
    </source>
</evidence>
<gene>
    <name evidence="6" type="ORF">SMN809_LOCUS69021</name>
</gene>
<evidence type="ECO:0000313" key="6">
    <source>
        <dbReference type="EMBL" id="CAF5181263.1"/>
    </source>
</evidence>
<comment type="subcellular location">
    <subcellularLocation>
        <location evidence="1">Membrane</location>
        <topology evidence="1">Multi-pass membrane protein</topology>
    </subcellularLocation>
</comment>
<keyword evidence="4" id="KW-0067">ATP-binding</keyword>
<evidence type="ECO:0000313" key="7">
    <source>
        <dbReference type="Proteomes" id="UP000676336"/>
    </source>
</evidence>
<dbReference type="EMBL" id="CAJOBI010318571">
    <property type="protein sequence ID" value="CAF5181263.1"/>
    <property type="molecule type" value="Genomic_DNA"/>
</dbReference>
<dbReference type="InterPro" id="IPR027417">
    <property type="entry name" value="P-loop_NTPase"/>
</dbReference>
<keyword evidence="3" id="KW-0547">Nucleotide-binding</keyword>
<keyword evidence="5" id="KW-1133">Transmembrane helix</keyword>
<feature type="non-terminal residue" evidence="6">
    <location>
        <position position="1"/>
    </location>
</feature>
<dbReference type="InterPro" id="IPR050173">
    <property type="entry name" value="ABC_transporter_C-like"/>
</dbReference>
<feature type="transmembrane region" description="Helical" evidence="5">
    <location>
        <begin position="118"/>
        <end position="139"/>
    </location>
</feature>